<dbReference type="Gene3D" id="3.10.450.50">
    <property type="match status" value="1"/>
</dbReference>
<dbReference type="Proteomes" id="UP000249794">
    <property type="component" value="Unassembled WGS sequence"/>
</dbReference>
<dbReference type="EMBL" id="QBMP01000009">
    <property type="protein sequence ID" value="PZO60413.1"/>
    <property type="molecule type" value="Genomic_DNA"/>
</dbReference>
<name>A0A2W4XSJ7_9CYAN</name>
<dbReference type="PANTHER" id="PTHR38436:SF1">
    <property type="entry name" value="ESTER CYCLASE"/>
    <property type="match status" value="1"/>
</dbReference>
<sequence length="184" mass="20551">MFHDLLATQNKALVLQFYKSFDNRRLSEALTLLSPDLIAHMSGMDEPLGLAAFDRIGTEVYNAFPDGRHEFSQVIAHRDTVTTCGFFIGTHLGPFQGLPPTGKVIRFAVMHLDRVSYGKIIEHWGQGDRLSLVQQLGVKLVPGPGVLLKLGLKASRHLQQETFARLRAIAQPDYPSQTQTRNRS</sequence>
<dbReference type="Pfam" id="PF07366">
    <property type="entry name" value="SnoaL"/>
    <property type="match status" value="1"/>
</dbReference>
<organism evidence="1 2">
    <name type="scientific">Phormidesmis priestleyi</name>
    <dbReference type="NCBI Taxonomy" id="268141"/>
    <lineage>
        <taxon>Bacteria</taxon>
        <taxon>Bacillati</taxon>
        <taxon>Cyanobacteriota</taxon>
        <taxon>Cyanophyceae</taxon>
        <taxon>Leptolyngbyales</taxon>
        <taxon>Leptolyngbyaceae</taxon>
        <taxon>Phormidesmis</taxon>
    </lineage>
</organism>
<reference evidence="2" key="1">
    <citation type="submission" date="2018-04" db="EMBL/GenBank/DDBJ databases">
        <authorList>
            <person name="Cornet L."/>
        </authorList>
    </citation>
    <scope>NUCLEOTIDE SEQUENCE [LARGE SCALE GENOMIC DNA]</scope>
</reference>
<evidence type="ECO:0000313" key="2">
    <source>
        <dbReference type="Proteomes" id="UP000249794"/>
    </source>
</evidence>
<dbReference type="AlphaFoldDB" id="A0A2W4XSJ7"/>
<proteinExistence type="predicted"/>
<dbReference type="GO" id="GO:0030638">
    <property type="term" value="P:polyketide metabolic process"/>
    <property type="evidence" value="ECO:0007669"/>
    <property type="project" value="InterPro"/>
</dbReference>
<accession>A0A2W4XSJ7</accession>
<dbReference type="InterPro" id="IPR009959">
    <property type="entry name" value="Cyclase_SnoaL-like"/>
</dbReference>
<dbReference type="InterPro" id="IPR032710">
    <property type="entry name" value="NTF2-like_dom_sf"/>
</dbReference>
<dbReference type="PANTHER" id="PTHR38436">
    <property type="entry name" value="POLYKETIDE CYCLASE SNOAL-LIKE DOMAIN"/>
    <property type="match status" value="1"/>
</dbReference>
<protein>
    <submittedName>
        <fullName evidence="1">Ester cyclase</fullName>
    </submittedName>
</protein>
<gene>
    <name evidence="1" type="ORF">DCF15_01880</name>
</gene>
<reference evidence="1 2" key="2">
    <citation type="submission" date="2018-06" db="EMBL/GenBank/DDBJ databases">
        <title>Metagenomic assembly of (sub)arctic Cyanobacteria and their associated microbiome from non-axenic cultures.</title>
        <authorList>
            <person name="Baurain D."/>
        </authorList>
    </citation>
    <scope>NUCLEOTIDE SEQUENCE [LARGE SCALE GENOMIC DNA]</scope>
    <source>
        <strain evidence="1">ULC027bin1</strain>
    </source>
</reference>
<evidence type="ECO:0000313" key="1">
    <source>
        <dbReference type="EMBL" id="PZO60413.1"/>
    </source>
</evidence>
<dbReference type="SUPFAM" id="SSF54427">
    <property type="entry name" value="NTF2-like"/>
    <property type="match status" value="1"/>
</dbReference>
<comment type="caution">
    <text evidence="1">The sequence shown here is derived from an EMBL/GenBank/DDBJ whole genome shotgun (WGS) entry which is preliminary data.</text>
</comment>